<dbReference type="Proteomes" id="UP001207468">
    <property type="component" value="Unassembled WGS sequence"/>
</dbReference>
<evidence type="ECO:0000313" key="2">
    <source>
        <dbReference type="Proteomes" id="UP001207468"/>
    </source>
</evidence>
<sequence>MSFWRASPVGYLKRGRSRSDLMLVPSVRLVMAEATLCAGDTARGLKAGPGNNGKGYSGGTDGAAYIEGSDGTESVSGWAEMGVFECSEGSPEGMPLTGVCERDGDVWPGGGTCAGVVRRRNIKEMKWNQRHARLVFHSGRWTPYHRVDRSRAGVFRATARRVPDGGSRRRGGDQCYSRFEGWQN</sequence>
<accession>A0ACC0U569</accession>
<gene>
    <name evidence="1" type="ORF">F5148DRAFT_192728</name>
</gene>
<dbReference type="EMBL" id="JAGFNK010000154">
    <property type="protein sequence ID" value="KAI9463791.1"/>
    <property type="molecule type" value="Genomic_DNA"/>
</dbReference>
<proteinExistence type="predicted"/>
<reference evidence="1" key="1">
    <citation type="submission" date="2021-03" db="EMBL/GenBank/DDBJ databases">
        <title>Evolutionary priming and transition to the ectomycorrhizal habit in an iconic lineage of mushroom-forming fungi: is preadaptation a requirement?</title>
        <authorList>
            <consortium name="DOE Joint Genome Institute"/>
            <person name="Looney B.P."/>
            <person name="Miyauchi S."/>
            <person name="Morin E."/>
            <person name="Drula E."/>
            <person name="Courty P.E."/>
            <person name="Chicoki N."/>
            <person name="Fauchery L."/>
            <person name="Kohler A."/>
            <person name="Kuo A."/>
            <person name="LaButti K."/>
            <person name="Pangilinan J."/>
            <person name="Lipzen A."/>
            <person name="Riley R."/>
            <person name="Andreopoulos W."/>
            <person name="He G."/>
            <person name="Johnson J."/>
            <person name="Barry K.W."/>
            <person name="Grigoriev I.V."/>
            <person name="Nagy L."/>
            <person name="Hibbett D."/>
            <person name="Henrissat B."/>
            <person name="Matheny P.B."/>
            <person name="Labbe J."/>
            <person name="Martin A.F."/>
        </authorList>
    </citation>
    <scope>NUCLEOTIDE SEQUENCE</scope>
    <source>
        <strain evidence="1">BPL698</strain>
    </source>
</reference>
<keyword evidence="2" id="KW-1185">Reference proteome</keyword>
<name>A0ACC0U569_9AGAM</name>
<evidence type="ECO:0000313" key="1">
    <source>
        <dbReference type="EMBL" id="KAI9463791.1"/>
    </source>
</evidence>
<comment type="caution">
    <text evidence="1">The sequence shown here is derived from an EMBL/GenBank/DDBJ whole genome shotgun (WGS) entry which is preliminary data.</text>
</comment>
<protein>
    <submittedName>
        <fullName evidence="1">Uncharacterized protein</fullName>
    </submittedName>
</protein>
<organism evidence="1 2">
    <name type="scientific">Russula earlei</name>
    <dbReference type="NCBI Taxonomy" id="71964"/>
    <lineage>
        <taxon>Eukaryota</taxon>
        <taxon>Fungi</taxon>
        <taxon>Dikarya</taxon>
        <taxon>Basidiomycota</taxon>
        <taxon>Agaricomycotina</taxon>
        <taxon>Agaricomycetes</taxon>
        <taxon>Russulales</taxon>
        <taxon>Russulaceae</taxon>
        <taxon>Russula</taxon>
    </lineage>
</organism>